<evidence type="ECO:0000313" key="4">
    <source>
        <dbReference type="Proteomes" id="UP000694890"/>
    </source>
</evidence>
<dbReference type="GeneID" id="127143706"/>
<evidence type="ECO:0000256" key="3">
    <source>
        <dbReference type="SAM" id="MobiDB-lite"/>
    </source>
</evidence>
<dbReference type="GO" id="GO:0035371">
    <property type="term" value="C:microtubule plus-end"/>
    <property type="evidence" value="ECO:0007669"/>
    <property type="project" value="TreeGrafter"/>
</dbReference>
<keyword evidence="2" id="KW-0175">Coiled coil</keyword>
<dbReference type="KEGG" id="lcf:127143706"/>
<gene>
    <name evidence="5" type="primary">LOC127143706</name>
</gene>
<dbReference type="GO" id="GO:0031122">
    <property type="term" value="P:cytoplasmic microtubule organization"/>
    <property type="evidence" value="ECO:0007669"/>
    <property type="project" value="TreeGrafter"/>
</dbReference>
<reference evidence="5" key="1">
    <citation type="submission" date="2025-08" db="UniProtKB">
        <authorList>
            <consortium name="RefSeq"/>
        </authorList>
    </citation>
    <scope>IDENTIFICATION</scope>
    <source>
        <tissue evidence="5">Brain</tissue>
    </source>
</reference>
<dbReference type="InterPro" id="IPR026179">
    <property type="entry name" value="Slain"/>
</dbReference>
<feature type="region of interest" description="Disordered" evidence="3">
    <location>
        <begin position="201"/>
        <end position="232"/>
    </location>
</feature>
<feature type="compositionally biased region" description="Low complexity" evidence="3">
    <location>
        <begin position="305"/>
        <end position="327"/>
    </location>
</feature>
<organism evidence="4 5">
    <name type="scientific">Lates calcarifer</name>
    <name type="common">Barramundi</name>
    <name type="synonym">Holocentrus calcarifer</name>
    <dbReference type="NCBI Taxonomy" id="8187"/>
    <lineage>
        <taxon>Eukaryota</taxon>
        <taxon>Metazoa</taxon>
        <taxon>Chordata</taxon>
        <taxon>Craniata</taxon>
        <taxon>Vertebrata</taxon>
        <taxon>Euteleostomi</taxon>
        <taxon>Actinopterygii</taxon>
        <taxon>Neopterygii</taxon>
        <taxon>Teleostei</taxon>
        <taxon>Neoteleostei</taxon>
        <taxon>Acanthomorphata</taxon>
        <taxon>Carangaria</taxon>
        <taxon>Carangaria incertae sedis</taxon>
        <taxon>Centropomidae</taxon>
        <taxon>Lates</taxon>
    </lineage>
</organism>
<dbReference type="Pfam" id="PF15301">
    <property type="entry name" value="SLAIN"/>
    <property type="match status" value="1"/>
</dbReference>
<evidence type="ECO:0000256" key="2">
    <source>
        <dbReference type="ARBA" id="ARBA00023054"/>
    </source>
</evidence>
<dbReference type="GO" id="GO:0031116">
    <property type="term" value="P:positive regulation of microtubule polymerization"/>
    <property type="evidence" value="ECO:0007669"/>
    <property type="project" value="TreeGrafter"/>
</dbReference>
<evidence type="ECO:0000256" key="1">
    <source>
        <dbReference type="ARBA" id="ARBA00006652"/>
    </source>
</evidence>
<dbReference type="AlphaFoldDB" id="A0AAJ8BKJ1"/>
<evidence type="ECO:0000313" key="5">
    <source>
        <dbReference type="RefSeq" id="XP_050934758.1"/>
    </source>
</evidence>
<proteinExistence type="inferred from homology"/>
<feature type="region of interest" description="Disordered" evidence="3">
    <location>
        <begin position="263"/>
        <end position="334"/>
    </location>
</feature>
<feature type="compositionally biased region" description="Low complexity" evidence="3">
    <location>
        <begin position="211"/>
        <end position="223"/>
    </location>
</feature>
<dbReference type="RefSeq" id="XP_050934758.1">
    <property type="nucleotide sequence ID" value="XM_051078801.1"/>
</dbReference>
<dbReference type="PANTHER" id="PTHR22406">
    <property type="entry name" value="NASCENT POLYPEPTIDE-ASSOCIATED COMPLEX SUBUNIT ALPHA, MUSCLE-SPECIFIC FORM"/>
    <property type="match status" value="1"/>
</dbReference>
<accession>A0AAJ8BKJ1</accession>
<protein>
    <submittedName>
        <fullName evidence="5">SLAIN motif-containing protein-like</fullName>
    </submittedName>
</protein>
<dbReference type="Proteomes" id="UP000694890">
    <property type="component" value="Linkage group LG20"/>
</dbReference>
<dbReference type="PANTHER" id="PTHR22406:SF7">
    <property type="entry name" value="NASCENT POLYPEPTIDE-ASSOCIATED COMPLEX SUBUNIT ALPHA, MUSCLE-SPECIFIC FORM"/>
    <property type="match status" value="1"/>
</dbReference>
<comment type="similarity">
    <text evidence="1">Belongs to the SLAIN motif-containing family.</text>
</comment>
<sequence length="496" mass="55089">MEPQDQQPKRDWSLYFCNQPPVQLDTSANHHLFYGELRSNPVRLEGGSDPYCSIWMDTEPARFKSCNSRSFAMDARIRLDNLKSGSNSPLPYCAMDGTLYRYNCQEDLWDSEPREEESALDLVELLDVEDDVEDEERWLYEPPKKQVVVEKTESALKWCRHVLDNPSPEMEAACCLLIHRLDQRSSSQFYRRPAVFHHTANATVGSPMDKSSTVSTTQSTSGSLDNNELSITHDSINTNDRLADITDVHIMARIQEASLRKDYVSTPAAASPRRSPESPVMLPSYFNTTAENFDDFTPGNKTEASSSSGLQPGLSSLSSSSCQSPTSVAKQNCQSPKLARLQQQVTQFKLLKLAQNQATSPGRTRSPLRTSLRSLQAVRNSRSLETDDCHPADQILHLSSGVSSTRMGSSCWSPSLSAASMNSSVSLRSGKGSSIQVPAMKRVQRSQSLSPCRIPHPAKGYLTVRDRVFASPERPTTVAWARNAPSAHLRKTSLVN</sequence>
<name>A0AAJ8BKJ1_LATCA</name>
<dbReference type="GO" id="GO:0007020">
    <property type="term" value="P:microtubule nucleation"/>
    <property type="evidence" value="ECO:0007669"/>
    <property type="project" value="TreeGrafter"/>
</dbReference>